<feature type="transmembrane region" description="Helical" evidence="9">
    <location>
        <begin position="281"/>
        <end position="303"/>
    </location>
</feature>
<dbReference type="Proteomes" id="UP000245946">
    <property type="component" value="Unassembled WGS sequence"/>
</dbReference>
<feature type="transmembrane region" description="Helical" evidence="9">
    <location>
        <begin position="481"/>
        <end position="499"/>
    </location>
</feature>
<feature type="transmembrane region" description="Helical" evidence="9">
    <location>
        <begin position="442"/>
        <end position="461"/>
    </location>
</feature>
<feature type="transmembrane region" description="Helical" evidence="9">
    <location>
        <begin position="94"/>
        <end position="120"/>
    </location>
</feature>
<dbReference type="GO" id="GO:0022857">
    <property type="term" value="F:transmembrane transporter activity"/>
    <property type="evidence" value="ECO:0007669"/>
    <property type="project" value="InterPro"/>
</dbReference>
<dbReference type="GO" id="GO:0005886">
    <property type="term" value="C:plasma membrane"/>
    <property type="evidence" value="ECO:0007669"/>
    <property type="project" value="TreeGrafter"/>
</dbReference>
<comment type="subcellular location">
    <subcellularLocation>
        <location evidence="1">Membrane</location>
        <topology evidence="1">Multi-pass membrane protein</topology>
    </subcellularLocation>
</comment>
<evidence type="ECO:0000256" key="4">
    <source>
        <dbReference type="ARBA" id="ARBA00022692"/>
    </source>
</evidence>
<feature type="transmembrane region" description="Helical" evidence="9">
    <location>
        <begin position="402"/>
        <end position="422"/>
    </location>
</feature>
<feature type="transmembrane region" description="Helical" evidence="9">
    <location>
        <begin position="209"/>
        <end position="226"/>
    </location>
</feature>
<evidence type="ECO:0000256" key="7">
    <source>
        <dbReference type="PIRNR" id="PIRNR002744"/>
    </source>
</evidence>
<dbReference type="Pfam" id="PF02133">
    <property type="entry name" value="Transp_cyt_pur"/>
    <property type="match status" value="1"/>
</dbReference>
<evidence type="ECO:0000256" key="1">
    <source>
        <dbReference type="ARBA" id="ARBA00004141"/>
    </source>
</evidence>
<dbReference type="GeneID" id="37268592"/>
<dbReference type="OrthoDB" id="2116389at2759"/>
<dbReference type="EMBL" id="KZ819303">
    <property type="protein sequence ID" value="PWN95646.1"/>
    <property type="molecule type" value="Genomic_DNA"/>
</dbReference>
<dbReference type="PANTHER" id="PTHR31806">
    <property type="entry name" value="PURINE-CYTOSINE PERMEASE FCY2-RELATED"/>
    <property type="match status" value="1"/>
</dbReference>
<evidence type="ECO:0000256" key="8">
    <source>
        <dbReference type="SAM" id="MobiDB-lite"/>
    </source>
</evidence>
<keyword evidence="3 7" id="KW-0813">Transport</keyword>
<evidence type="ECO:0008006" key="12">
    <source>
        <dbReference type="Google" id="ProtNLM"/>
    </source>
</evidence>
<evidence type="ECO:0000256" key="5">
    <source>
        <dbReference type="ARBA" id="ARBA00022989"/>
    </source>
</evidence>
<keyword evidence="11" id="KW-1185">Reference proteome</keyword>
<dbReference type="PANTHER" id="PTHR31806:SF5">
    <property type="entry name" value="PURINE-CYTOSINE PERMEASE FCY21"/>
    <property type="match status" value="1"/>
</dbReference>
<evidence type="ECO:0000313" key="11">
    <source>
        <dbReference type="Proteomes" id="UP000245946"/>
    </source>
</evidence>
<keyword evidence="4 9" id="KW-0812">Transmembrane</keyword>
<dbReference type="STRING" id="58919.A0A316Z2P6"/>
<keyword evidence="5 9" id="KW-1133">Transmembrane helix</keyword>
<accession>A0A316Z2P6</accession>
<feature type="transmembrane region" description="Helical" evidence="9">
    <location>
        <begin position="177"/>
        <end position="197"/>
    </location>
</feature>
<evidence type="ECO:0000256" key="3">
    <source>
        <dbReference type="ARBA" id="ARBA00022448"/>
    </source>
</evidence>
<dbReference type="InterPro" id="IPR026030">
    <property type="entry name" value="Pur-cyt_permease_Fcy2/21/22"/>
</dbReference>
<evidence type="ECO:0000313" key="10">
    <source>
        <dbReference type="EMBL" id="PWN95646.1"/>
    </source>
</evidence>
<evidence type="ECO:0000256" key="9">
    <source>
        <dbReference type="SAM" id="Phobius"/>
    </source>
</evidence>
<proteinExistence type="inferred from homology"/>
<feature type="region of interest" description="Disordered" evidence="8">
    <location>
        <begin position="1"/>
        <end position="39"/>
    </location>
</feature>
<evidence type="ECO:0000256" key="2">
    <source>
        <dbReference type="ARBA" id="ARBA00008974"/>
    </source>
</evidence>
<gene>
    <name evidence="10" type="ORF">FA09DRAFT_322268</name>
</gene>
<dbReference type="Gene3D" id="1.10.4160.10">
    <property type="entry name" value="Hydantoin permease"/>
    <property type="match status" value="1"/>
</dbReference>
<dbReference type="RefSeq" id="XP_025595925.1">
    <property type="nucleotide sequence ID" value="XM_025741048.1"/>
</dbReference>
<feature type="transmembrane region" description="Helical" evidence="9">
    <location>
        <begin position="246"/>
        <end position="269"/>
    </location>
</feature>
<feature type="transmembrane region" description="Helical" evidence="9">
    <location>
        <begin position="375"/>
        <end position="396"/>
    </location>
</feature>
<evidence type="ECO:0000256" key="6">
    <source>
        <dbReference type="ARBA" id="ARBA00023136"/>
    </source>
</evidence>
<sequence length="506" mass="53821">MATSALPARSGTPSSLEEGSVGKKHAAGAEAQPQQSSSLRRRVQRIAQGLCEQTGIEPLPVEARTSTNVGNVGFLWASANMNVLSFSSGTLAPLLGLGLVPSLVVIPIFAAFCCLFPALISVWGPRTGMRQLVLCRYSWGYYPVAVIVVLGTAGQIGYCILNSILAGQTLAAASVGGNLSITVGIVVSVIISLVLSFSGIRVLHFFERYSWLVVLPVFVALTAVAGSGPDGLHIPAEEPALAPRPVLSMGSLLAGYLISWSIMSTDYSLYLEPRTSPVKLFTYVWSGFFFSTTPLFMLGAAFACSAADVPAWSAALEISNGELFLEVFGRGAGARFANVILALSVIGNVAPTFYSFGLSIMTLPIPRLHAVPRFLFPLLATAITMPLAIVGASRFATTLSNFLAVLGYWSVLYVAVLIVEHYVIRRGDYDSYNAEAWASPRLLPTGLAALAAGILSLGLQIPFYDQTLFTGPLAERSGDLGFEVGLVLCAILYVPLRILDKRIFGR</sequence>
<organism evidence="10 11">
    <name type="scientific">Tilletiopsis washingtonensis</name>
    <dbReference type="NCBI Taxonomy" id="58919"/>
    <lineage>
        <taxon>Eukaryota</taxon>
        <taxon>Fungi</taxon>
        <taxon>Dikarya</taxon>
        <taxon>Basidiomycota</taxon>
        <taxon>Ustilaginomycotina</taxon>
        <taxon>Exobasidiomycetes</taxon>
        <taxon>Entylomatales</taxon>
        <taxon>Entylomatales incertae sedis</taxon>
        <taxon>Tilletiopsis</taxon>
    </lineage>
</organism>
<dbReference type="AlphaFoldDB" id="A0A316Z2P6"/>
<dbReference type="PIRSF" id="PIRSF002744">
    <property type="entry name" value="Pur-cyt_permease"/>
    <property type="match status" value="1"/>
</dbReference>
<dbReference type="InterPro" id="IPR001248">
    <property type="entry name" value="Pur-cyt_permease"/>
</dbReference>
<reference evidence="10 11" key="1">
    <citation type="journal article" date="2018" name="Mol. Biol. Evol.">
        <title>Broad Genomic Sampling Reveals a Smut Pathogenic Ancestry of the Fungal Clade Ustilaginomycotina.</title>
        <authorList>
            <person name="Kijpornyongpan T."/>
            <person name="Mondo S.J."/>
            <person name="Barry K."/>
            <person name="Sandor L."/>
            <person name="Lee J."/>
            <person name="Lipzen A."/>
            <person name="Pangilinan J."/>
            <person name="LaButti K."/>
            <person name="Hainaut M."/>
            <person name="Henrissat B."/>
            <person name="Grigoriev I.V."/>
            <person name="Spatafora J.W."/>
            <person name="Aime M.C."/>
        </authorList>
    </citation>
    <scope>NUCLEOTIDE SEQUENCE [LARGE SCALE GENOMIC DNA]</scope>
    <source>
        <strain evidence="10 11">MCA 4186</strain>
    </source>
</reference>
<protein>
    <recommendedName>
        <fullName evidence="12">Purine-cytosine permease</fullName>
    </recommendedName>
</protein>
<name>A0A316Z2P6_9BASI</name>
<keyword evidence="6 7" id="KW-0472">Membrane</keyword>
<feature type="transmembrane region" description="Helical" evidence="9">
    <location>
        <begin position="339"/>
        <end position="363"/>
    </location>
</feature>
<comment type="similarity">
    <text evidence="2 7">Belongs to the purine-cytosine permease (2.A.39) family.</text>
</comment>
<feature type="transmembrane region" description="Helical" evidence="9">
    <location>
        <begin position="141"/>
        <end position="165"/>
    </location>
</feature>